<reference evidence="2" key="2">
    <citation type="submission" date="2023-05" db="EMBL/GenBank/DDBJ databases">
        <authorList>
            <consortium name="Lawrence Berkeley National Laboratory"/>
            <person name="Steindorff A."/>
            <person name="Hensen N."/>
            <person name="Bonometti L."/>
            <person name="Westerberg I."/>
            <person name="Brannstrom I.O."/>
            <person name="Guillou S."/>
            <person name="Cros-Aarteil S."/>
            <person name="Calhoun S."/>
            <person name="Haridas S."/>
            <person name="Kuo A."/>
            <person name="Mondo S."/>
            <person name="Pangilinan J."/>
            <person name="Riley R."/>
            <person name="Labutti K."/>
            <person name="Andreopoulos B."/>
            <person name="Lipzen A."/>
            <person name="Chen C."/>
            <person name="Yanf M."/>
            <person name="Daum C."/>
            <person name="Ng V."/>
            <person name="Clum A."/>
            <person name="Ohm R."/>
            <person name="Martin F."/>
            <person name="Silar P."/>
            <person name="Natvig D."/>
            <person name="Lalanne C."/>
            <person name="Gautier V."/>
            <person name="Ament-Velasquez S.L."/>
            <person name="Kruys A."/>
            <person name="Hutchinson M.I."/>
            <person name="Powell A.J."/>
            <person name="Barry K."/>
            <person name="Miller A.N."/>
            <person name="Grigoriev I.V."/>
            <person name="Debuchy R."/>
            <person name="Gladieux P."/>
            <person name="Thoren M.H."/>
            <person name="Johannesson H."/>
        </authorList>
    </citation>
    <scope>NUCLEOTIDE SEQUENCE</scope>
    <source>
        <strain evidence="2">PSN243</strain>
    </source>
</reference>
<sequence>MQLFHAFSIFVLAHLVGQVASECCGSGGNCTGVGPCNIFCCNCDARLCRDLVTHDCRVFVCVDAWTGEYCTDSDVVLARSALDVAEEDARMLHEASGGTGLMSREAFVSYSATLGSHDRDMLHARFEE</sequence>
<feature type="chain" id="PRO_5043709658" evidence="1">
    <location>
        <begin position="22"/>
        <end position="128"/>
    </location>
</feature>
<protein>
    <submittedName>
        <fullName evidence="2">Uncharacterized protein</fullName>
    </submittedName>
</protein>
<dbReference type="Proteomes" id="UP001321760">
    <property type="component" value="Unassembled WGS sequence"/>
</dbReference>
<keyword evidence="3" id="KW-1185">Reference proteome</keyword>
<organism evidence="2 3">
    <name type="scientific">Podospora aff. communis PSN243</name>
    <dbReference type="NCBI Taxonomy" id="3040156"/>
    <lineage>
        <taxon>Eukaryota</taxon>
        <taxon>Fungi</taxon>
        <taxon>Dikarya</taxon>
        <taxon>Ascomycota</taxon>
        <taxon>Pezizomycotina</taxon>
        <taxon>Sordariomycetes</taxon>
        <taxon>Sordariomycetidae</taxon>
        <taxon>Sordariales</taxon>
        <taxon>Podosporaceae</taxon>
        <taxon>Podospora</taxon>
    </lineage>
</organism>
<name>A0AAV9GRA2_9PEZI</name>
<evidence type="ECO:0000313" key="2">
    <source>
        <dbReference type="EMBL" id="KAK4449878.1"/>
    </source>
</evidence>
<keyword evidence="1" id="KW-0732">Signal</keyword>
<evidence type="ECO:0000313" key="3">
    <source>
        <dbReference type="Proteomes" id="UP001321760"/>
    </source>
</evidence>
<evidence type="ECO:0000256" key="1">
    <source>
        <dbReference type="SAM" id="SignalP"/>
    </source>
</evidence>
<gene>
    <name evidence="2" type="ORF">QBC34DRAFT_462536</name>
</gene>
<dbReference type="EMBL" id="MU865935">
    <property type="protein sequence ID" value="KAK4449878.1"/>
    <property type="molecule type" value="Genomic_DNA"/>
</dbReference>
<comment type="caution">
    <text evidence="2">The sequence shown here is derived from an EMBL/GenBank/DDBJ whole genome shotgun (WGS) entry which is preliminary data.</text>
</comment>
<reference evidence="2" key="1">
    <citation type="journal article" date="2023" name="Mol. Phylogenet. Evol.">
        <title>Genome-scale phylogeny and comparative genomics of the fungal order Sordariales.</title>
        <authorList>
            <person name="Hensen N."/>
            <person name="Bonometti L."/>
            <person name="Westerberg I."/>
            <person name="Brannstrom I.O."/>
            <person name="Guillou S."/>
            <person name="Cros-Aarteil S."/>
            <person name="Calhoun S."/>
            <person name="Haridas S."/>
            <person name="Kuo A."/>
            <person name="Mondo S."/>
            <person name="Pangilinan J."/>
            <person name="Riley R."/>
            <person name="LaButti K."/>
            <person name="Andreopoulos B."/>
            <person name="Lipzen A."/>
            <person name="Chen C."/>
            <person name="Yan M."/>
            <person name="Daum C."/>
            <person name="Ng V."/>
            <person name="Clum A."/>
            <person name="Steindorff A."/>
            <person name="Ohm R.A."/>
            <person name="Martin F."/>
            <person name="Silar P."/>
            <person name="Natvig D.O."/>
            <person name="Lalanne C."/>
            <person name="Gautier V."/>
            <person name="Ament-Velasquez S.L."/>
            <person name="Kruys A."/>
            <person name="Hutchinson M.I."/>
            <person name="Powell A.J."/>
            <person name="Barry K."/>
            <person name="Miller A.N."/>
            <person name="Grigoriev I.V."/>
            <person name="Debuchy R."/>
            <person name="Gladieux P."/>
            <person name="Hiltunen Thoren M."/>
            <person name="Johannesson H."/>
        </authorList>
    </citation>
    <scope>NUCLEOTIDE SEQUENCE</scope>
    <source>
        <strain evidence="2">PSN243</strain>
    </source>
</reference>
<proteinExistence type="predicted"/>
<dbReference type="AlphaFoldDB" id="A0AAV9GRA2"/>
<feature type="signal peptide" evidence="1">
    <location>
        <begin position="1"/>
        <end position="21"/>
    </location>
</feature>
<accession>A0AAV9GRA2</accession>